<sequence>SKSVGIKGATGTPPASRCSISRTASQSPSLARSRMHYDREAHKSRTNGERQRDHEGFRLRSAGVCVRGEGKETRLLLVSGGKDGERWVVPGGGIEKGETAEEAARRELEEEAGVKAETDQIIGVFQDDNRKHRTRVFVMIEREEMTEWDDGRFGRRRCWMPIVEALSKVKESHVAILRTVMVHYGIPQPSA</sequence>
<feature type="domain" description="Nudix hydrolase" evidence="12">
    <location>
        <begin position="57"/>
        <end position="182"/>
    </location>
</feature>
<dbReference type="GO" id="GO:0046872">
    <property type="term" value="F:metal ion binding"/>
    <property type="evidence" value="ECO:0007669"/>
    <property type="project" value="UniProtKB-KW"/>
</dbReference>
<comment type="subcellular location">
    <subcellularLocation>
        <location evidence="2">Cytoplasm</location>
    </subcellularLocation>
</comment>
<dbReference type="Pfam" id="PF00293">
    <property type="entry name" value="NUDIX"/>
    <property type="match status" value="1"/>
</dbReference>
<evidence type="ECO:0000256" key="11">
    <source>
        <dbReference type="SAM" id="MobiDB-lite"/>
    </source>
</evidence>
<dbReference type="AlphaFoldDB" id="A0AAV5TZM3"/>
<organism evidence="13 15">
    <name type="scientific">Pristionchus entomophagus</name>
    <dbReference type="NCBI Taxonomy" id="358040"/>
    <lineage>
        <taxon>Eukaryota</taxon>
        <taxon>Metazoa</taxon>
        <taxon>Ecdysozoa</taxon>
        <taxon>Nematoda</taxon>
        <taxon>Chromadorea</taxon>
        <taxon>Rhabditida</taxon>
        <taxon>Rhabditina</taxon>
        <taxon>Diplogasteromorpha</taxon>
        <taxon>Diplogasteroidea</taxon>
        <taxon>Neodiplogasteridae</taxon>
        <taxon>Pristionchus</taxon>
    </lineage>
</organism>
<keyword evidence="8" id="KW-0460">Magnesium</keyword>
<dbReference type="GO" id="GO:1901907">
    <property type="term" value="P:diadenosine pentaphosphate catabolic process"/>
    <property type="evidence" value="ECO:0007669"/>
    <property type="project" value="TreeGrafter"/>
</dbReference>
<feature type="non-terminal residue" evidence="13">
    <location>
        <position position="1"/>
    </location>
</feature>
<evidence type="ECO:0000256" key="5">
    <source>
        <dbReference type="ARBA" id="ARBA00022490"/>
    </source>
</evidence>
<dbReference type="GO" id="GO:0034431">
    <property type="term" value="F:bis(5'-adenosyl)-hexaphosphatase activity"/>
    <property type="evidence" value="ECO:0007669"/>
    <property type="project" value="TreeGrafter"/>
</dbReference>
<dbReference type="GO" id="GO:0005737">
    <property type="term" value="C:cytoplasm"/>
    <property type="evidence" value="ECO:0007669"/>
    <property type="project" value="UniProtKB-SubCell"/>
</dbReference>
<dbReference type="EC" id="3.6.1.52" evidence="4"/>
<reference evidence="13" key="1">
    <citation type="submission" date="2023-10" db="EMBL/GenBank/DDBJ databases">
        <title>Genome assembly of Pristionchus species.</title>
        <authorList>
            <person name="Yoshida K."/>
            <person name="Sommer R.J."/>
        </authorList>
    </citation>
    <scope>NUCLEOTIDE SEQUENCE</scope>
    <source>
        <strain evidence="13">RS0144</strain>
    </source>
</reference>
<dbReference type="PROSITE" id="PS51462">
    <property type="entry name" value="NUDIX"/>
    <property type="match status" value="1"/>
</dbReference>
<proteinExistence type="inferred from homology"/>
<accession>A0AAV5TZM3</accession>
<evidence type="ECO:0000256" key="4">
    <source>
        <dbReference type="ARBA" id="ARBA00012527"/>
    </source>
</evidence>
<dbReference type="GO" id="GO:0034432">
    <property type="term" value="F:bis(5'-adenosyl)-pentaphosphatase activity"/>
    <property type="evidence" value="ECO:0007669"/>
    <property type="project" value="TreeGrafter"/>
</dbReference>
<dbReference type="GO" id="GO:1901909">
    <property type="term" value="P:diadenosine hexaphosphate catabolic process"/>
    <property type="evidence" value="ECO:0007669"/>
    <property type="project" value="TreeGrafter"/>
</dbReference>
<dbReference type="GO" id="GO:1901911">
    <property type="term" value="P:adenosine 5'-(hexahydrogen pentaphosphate) catabolic process"/>
    <property type="evidence" value="ECO:0007669"/>
    <property type="project" value="TreeGrafter"/>
</dbReference>
<feature type="compositionally biased region" description="Polar residues" evidence="11">
    <location>
        <begin position="18"/>
        <end position="30"/>
    </location>
</feature>
<evidence type="ECO:0000313" key="13">
    <source>
        <dbReference type="EMBL" id="GMT00061.1"/>
    </source>
</evidence>
<dbReference type="GO" id="GO:0071543">
    <property type="term" value="P:diphosphoinositol polyphosphate metabolic process"/>
    <property type="evidence" value="ECO:0007669"/>
    <property type="project" value="TreeGrafter"/>
</dbReference>
<dbReference type="EMBL" id="BTSX01000005">
    <property type="protein sequence ID" value="GMT00061.1"/>
    <property type="molecule type" value="Genomic_DNA"/>
</dbReference>
<evidence type="ECO:0000256" key="2">
    <source>
        <dbReference type="ARBA" id="ARBA00004496"/>
    </source>
</evidence>
<evidence type="ECO:0000256" key="7">
    <source>
        <dbReference type="ARBA" id="ARBA00022801"/>
    </source>
</evidence>
<dbReference type="Proteomes" id="UP001432027">
    <property type="component" value="Unassembled WGS sequence"/>
</dbReference>
<dbReference type="SUPFAM" id="SSF55811">
    <property type="entry name" value="Nudix"/>
    <property type="match status" value="1"/>
</dbReference>
<dbReference type="PANTHER" id="PTHR12629:SF0">
    <property type="entry name" value="DIPHOSPHOINOSITOL-POLYPHOSPHATE DIPHOSPHATASE"/>
    <property type="match status" value="1"/>
</dbReference>
<evidence type="ECO:0000256" key="1">
    <source>
        <dbReference type="ARBA" id="ARBA00001946"/>
    </source>
</evidence>
<dbReference type="GO" id="GO:0008486">
    <property type="term" value="F:diphosphoinositol-polyphosphate diphosphatase activity"/>
    <property type="evidence" value="ECO:0007669"/>
    <property type="project" value="UniProtKB-EC"/>
</dbReference>
<comment type="catalytic activity">
    <reaction evidence="9">
        <text>diphospho-myo-inositol polyphosphate + H2O = myo-inositol polyphosphate + phosphate.</text>
        <dbReference type="EC" id="3.6.1.52"/>
    </reaction>
</comment>
<gene>
    <name evidence="13" type="ORF">PENTCL1PPCAC_22235</name>
    <name evidence="14" type="ORF">PENTCL1PPCAC_30497</name>
</gene>
<keyword evidence="15" id="KW-1185">Reference proteome</keyword>
<dbReference type="PANTHER" id="PTHR12629">
    <property type="entry name" value="DIPHOSPHOINOSITOL POLYPHOSPHATE PHOSPHOHYDROLASE"/>
    <property type="match status" value="1"/>
</dbReference>
<name>A0AAV5TZM3_9BILA</name>
<evidence type="ECO:0000256" key="10">
    <source>
        <dbReference type="RuleBase" id="RU003476"/>
    </source>
</evidence>
<protein>
    <recommendedName>
        <fullName evidence="4">diphosphoinositol-polyphosphate diphosphatase</fullName>
        <ecNumber evidence="4">3.6.1.52</ecNumber>
    </recommendedName>
</protein>
<keyword evidence="5" id="KW-0963">Cytoplasm</keyword>
<dbReference type="InterPro" id="IPR020476">
    <property type="entry name" value="Nudix_hydrolase"/>
</dbReference>
<dbReference type="InterPro" id="IPR000086">
    <property type="entry name" value="NUDIX_hydrolase_dom"/>
</dbReference>
<evidence type="ECO:0000256" key="3">
    <source>
        <dbReference type="ARBA" id="ARBA00008266"/>
    </source>
</evidence>
<dbReference type="InterPro" id="IPR020084">
    <property type="entry name" value="NUDIX_hydrolase_CS"/>
</dbReference>
<evidence type="ECO:0000313" key="14">
    <source>
        <dbReference type="EMBL" id="GMT08323.1"/>
    </source>
</evidence>
<feature type="region of interest" description="Disordered" evidence="11">
    <location>
        <begin position="1"/>
        <end position="56"/>
    </location>
</feature>
<dbReference type="PROSITE" id="PS00893">
    <property type="entry name" value="NUDIX_BOX"/>
    <property type="match status" value="1"/>
</dbReference>
<comment type="caution">
    <text evidence="13">The sequence shown here is derived from an EMBL/GenBank/DDBJ whole genome shotgun (WGS) entry which is preliminary data.</text>
</comment>
<feature type="compositionally biased region" description="Basic and acidic residues" evidence="11">
    <location>
        <begin position="35"/>
        <end position="56"/>
    </location>
</feature>
<dbReference type="GO" id="GO:0000298">
    <property type="term" value="F:endopolyphosphatase activity"/>
    <property type="evidence" value="ECO:0007669"/>
    <property type="project" value="TreeGrafter"/>
</dbReference>
<dbReference type="PRINTS" id="PR00502">
    <property type="entry name" value="NUDIXFAMILY"/>
</dbReference>
<keyword evidence="6" id="KW-0479">Metal-binding</keyword>
<comment type="cofactor">
    <cofactor evidence="1">
        <name>Mg(2+)</name>
        <dbReference type="ChEBI" id="CHEBI:18420"/>
    </cofactor>
</comment>
<evidence type="ECO:0000256" key="9">
    <source>
        <dbReference type="ARBA" id="ARBA00033994"/>
    </source>
</evidence>
<dbReference type="InterPro" id="IPR015797">
    <property type="entry name" value="NUDIX_hydrolase-like_dom_sf"/>
</dbReference>
<evidence type="ECO:0000259" key="12">
    <source>
        <dbReference type="PROSITE" id="PS51462"/>
    </source>
</evidence>
<comment type="similarity">
    <text evidence="3">Belongs to the Nudix hydrolase family. DIPP subfamily.</text>
</comment>
<keyword evidence="7 10" id="KW-0378">Hydrolase</keyword>
<dbReference type="EMBL" id="BTSX01000060">
    <property type="protein sequence ID" value="GMT08323.1"/>
    <property type="molecule type" value="Genomic_DNA"/>
</dbReference>
<evidence type="ECO:0000313" key="15">
    <source>
        <dbReference type="Proteomes" id="UP001432027"/>
    </source>
</evidence>
<evidence type="ECO:0000256" key="8">
    <source>
        <dbReference type="ARBA" id="ARBA00022842"/>
    </source>
</evidence>
<dbReference type="FunFam" id="3.90.79.10:FF:000002">
    <property type="entry name" value="diphosphoinositol polyphosphate phosphohydrolase 1"/>
    <property type="match status" value="1"/>
</dbReference>
<evidence type="ECO:0000256" key="6">
    <source>
        <dbReference type="ARBA" id="ARBA00022723"/>
    </source>
</evidence>
<dbReference type="GO" id="GO:0005634">
    <property type="term" value="C:nucleus"/>
    <property type="evidence" value="ECO:0007669"/>
    <property type="project" value="TreeGrafter"/>
</dbReference>
<dbReference type="Gene3D" id="3.90.79.10">
    <property type="entry name" value="Nucleoside Triphosphate Pyrophosphohydrolase"/>
    <property type="match status" value="1"/>
</dbReference>